<evidence type="ECO:0000313" key="1">
    <source>
        <dbReference type="EMBL" id="EIM31603.1"/>
    </source>
</evidence>
<proteinExistence type="predicted"/>
<evidence type="ECO:0000313" key="2">
    <source>
        <dbReference type="Proteomes" id="UP000053899"/>
    </source>
</evidence>
<accession>I4Z5W1</accession>
<name>I4Z5W1_9BURK</name>
<keyword evidence="2" id="KW-1185">Reference proteome</keyword>
<dbReference type="EMBL" id="JH660675">
    <property type="protein sequence ID" value="EIM31603.1"/>
    <property type="molecule type" value="Genomic_DNA"/>
</dbReference>
<sequence>MKVDGKAGKHQIDMGLNESIRIKRQLMLGTAASQRMFMDAKHRQRQRDRAHRHADIHRAELTLVDASLQQVSDDFSPGPTTSC</sequence>
<organism evidence="1 2">
    <name type="scientific">Leptothrix ochracea L12</name>
    <dbReference type="NCBI Taxonomy" id="735332"/>
    <lineage>
        <taxon>Bacteria</taxon>
        <taxon>Pseudomonadati</taxon>
        <taxon>Pseudomonadota</taxon>
        <taxon>Betaproteobacteria</taxon>
        <taxon>Burkholderiales</taxon>
        <taxon>Sphaerotilaceae</taxon>
        <taxon>Leptothrix</taxon>
    </lineage>
</organism>
<dbReference type="AlphaFoldDB" id="I4Z5W1"/>
<reference evidence="1 2" key="1">
    <citation type="submission" date="2012-04" db="EMBL/GenBank/DDBJ databases">
        <title>Improved High-Quality Draft sequence of Leptothrix ochracea L12.</title>
        <authorList>
            <consortium name="US DOE Joint Genome Institute"/>
            <person name="Lucas S."/>
            <person name="Han J."/>
            <person name="Lapidus A."/>
            <person name="Cheng J.-F."/>
            <person name="Goodwin L."/>
            <person name="Pitluck S."/>
            <person name="Peters L."/>
            <person name="Zeytun A."/>
            <person name="Detter J.C."/>
            <person name="Han C."/>
            <person name="Tapia R."/>
            <person name="Land M."/>
            <person name="Hauser L."/>
            <person name="Kyrpides N."/>
            <person name="Ivanova N."/>
            <person name="Pagani I."/>
            <person name="Stepanauskas R."/>
            <person name="Masland D."/>
            <person name="Poulton N."/>
            <person name="Emerson D."/>
            <person name="Fleming E."/>
            <person name="Woyke T."/>
        </authorList>
    </citation>
    <scope>NUCLEOTIDE SEQUENCE [LARGE SCALE GENOMIC DNA]</scope>
    <source>
        <strain evidence="1 2">L12</strain>
    </source>
</reference>
<protein>
    <submittedName>
        <fullName evidence="1">Uncharacterized protein</fullName>
    </submittedName>
</protein>
<dbReference type="HOGENOM" id="CLU_2538467_0_0_4"/>
<gene>
    <name evidence="1" type="ORF">LepocDRAFT_00003350</name>
</gene>
<dbReference type="Proteomes" id="UP000053899">
    <property type="component" value="Unassembled WGS sequence"/>
</dbReference>